<gene>
    <name evidence="3" type="primary">LOC100905745</name>
</gene>
<feature type="region of interest" description="Disordered" evidence="1">
    <location>
        <begin position="179"/>
        <end position="212"/>
    </location>
</feature>
<dbReference type="Proteomes" id="UP000694867">
    <property type="component" value="Unplaced"/>
</dbReference>
<name>A0AAJ6W0M6_9ACAR</name>
<evidence type="ECO:0000256" key="1">
    <source>
        <dbReference type="SAM" id="MobiDB-lite"/>
    </source>
</evidence>
<feature type="region of interest" description="Disordered" evidence="1">
    <location>
        <begin position="344"/>
        <end position="381"/>
    </location>
</feature>
<protein>
    <submittedName>
        <fullName evidence="3">Uncharacterized protein LOC100905745</fullName>
    </submittedName>
</protein>
<sequence length="877" mass="94196">MNVLLPSEIARLVLGYLTSIKCTAAREKFLEECPHLREYVFYLGNGHEYPTNISGYDLIHYLNIGFQYTQFITCGESIKFPLPTAASYYGFQNRGFAPGVTGQESPAHTGPGPSGTPLTSPRTNPPPYRTPRNPWTNASPAMDRRSPAESIIDVTTVTEPPSSEPQIPPPKRLSEAAIQTEDSQDSVTSQLAARRGATPQPTFQRATQEFQPQPQQVPIILQQSPHLQLIQHDAPQAGPEKSQQLMLQPHQMQRAQCIQPVHPAQEMLQGLAQPEQSPEPKNTADQLQLNSIQERGQISTLVSNNLQIVPAHQFIPPNPPTSTPITSGRTQDALRKDGPMEISLGFGQCFSPKRKPTAPKRRSLGTPLDMFASPPSLDSSSTRKTIDELVQTQLAEKIAESINEATTVLRPPPPAEDTCQAALTCGANLPDSLLSDVISKTLSDPIMEELAQYVAIQSTTLDIETMTGTPLKDLALKTPFKQIAEDMARQGPSGSGTFGQPGHSTASSDTQSFLSSAFAMQQEDAVDNAPKVRPATETMKIVVDSSVGRSSTRSTASMRTLPAPRKPSPKVSPPGSTTSTLLGERTLDGESTKFNGSTAPPATSFSAGQIKPLPGTHIRTLDFSQASSRRESSSGTETARSFRCRKRKSPVVSSEVPAKSKRTSTRHHSSSNPVDERRTPPTHAGPPGASDEFSSAAAIAASNAAVYSASTGFDSNPAVIVSIPDSPQPKSTCPSPKRARASSLGKPPRRQAILVETVPPSKKTTPKRVSSSRTKPRLRASFAPQSSLNGTSSSTNVTNFILPSTPKKVPGPSAAKIRANGRFNKPKTEPVETPQSNVELPQAATPIANTHPLVTAPTNSVLNIDITALLDKVHKNR</sequence>
<proteinExistence type="predicted"/>
<keyword evidence="2" id="KW-1185">Reference proteome</keyword>
<dbReference type="GeneID" id="100905745"/>
<evidence type="ECO:0000313" key="2">
    <source>
        <dbReference type="Proteomes" id="UP000694867"/>
    </source>
</evidence>
<feature type="compositionally biased region" description="Polar residues" evidence="1">
    <location>
        <begin position="592"/>
        <end position="607"/>
    </location>
</feature>
<feature type="compositionally biased region" description="Basic residues" evidence="1">
    <location>
        <begin position="659"/>
        <end position="669"/>
    </location>
</feature>
<feature type="region of interest" description="Disordered" evidence="1">
    <location>
        <begin position="99"/>
        <end position="146"/>
    </location>
</feature>
<feature type="compositionally biased region" description="Low complexity" evidence="1">
    <location>
        <begin position="549"/>
        <end position="560"/>
    </location>
</feature>
<feature type="region of interest" description="Disordered" evidence="1">
    <location>
        <begin position="540"/>
        <end position="692"/>
    </location>
</feature>
<evidence type="ECO:0000313" key="3">
    <source>
        <dbReference type="RefSeq" id="XP_003748592.2"/>
    </source>
</evidence>
<feature type="compositionally biased region" description="Polar residues" evidence="1">
    <location>
        <begin position="783"/>
        <end position="802"/>
    </location>
</feature>
<reference evidence="3" key="1">
    <citation type="submission" date="2025-08" db="UniProtKB">
        <authorList>
            <consortium name="RefSeq"/>
        </authorList>
    </citation>
    <scope>IDENTIFICATION</scope>
</reference>
<dbReference type="RefSeq" id="XP_003748592.2">
    <property type="nucleotide sequence ID" value="XM_003748544.3"/>
</dbReference>
<feature type="compositionally biased region" description="Basic residues" evidence="1">
    <location>
        <begin position="352"/>
        <end position="363"/>
    </location>
</feature>
<accession>A0AAJ6W0M6</accession>
<feature type="region of interest" description="Disordered" evidence="1">
    <location>
        <begin position="721"/>
        <end position="813"/>
    </location>
</feature>
<dbReference type="AlphaFoldDB" id="A0AAJ6W0M6"/>
<organism evidence="2 3">
    <name type="scientific">Galendromus occidentalis</name>
    <name type="common">western predatory mite</name>
    <dbReference type="NCBI Taxonomy" id="34638"/>
    <lineage>
        <taxon>Eukaryota</taxon>
        <taxon>Metazoa</taxon>
        <taxon>Ecdysozoa</taxon>
        <taxon>Arthropoda</taxon>
        <taxon>Chelicerata</taxon>
        <taxon>Arachnida</taxon>
        <taxon>Acari</taxon>
        <taxon>Parasitiformes</taxon>
        <taxon>Mesostigmata</taxon>
        <taxon>Gamasina</taxon>
        <taxon>Phytoseioidea</taxon>
        <taxon>Phytoseiidae</taxon>
        <taxon>Typhlodrominae</taxon>
        <taxon>Galendromus</taxon>
    </lineage>
</organism>
<feature type="region of interest" description="Disordered" evidence="1">
    <location>
        <begin position="488"/>
        <end position="510"/>
    </location>
</feature>
<dbReference type="KEGG" id="goe:100905745"/>
<feature type="compositionally biased region" description="Low complexity" evidence="1">
    <location>
        <begin position="109"/>
        <end position="122"/>
    </location>
</feature>